<dbReference type="PROSITE" id="PS50075">
    <property type="entry name" value="CARRIER"/>
    <property type="match status" value="1"/>
</dbReference>
<dbReference type="InterPro" id="IPR009081">
    <property type="entry name" value="PP-bd_ACP"/>
</dbReference>
<evidence type="ECO:0000313" key="2">
    <source>
        <dbReference type="EMBL" id="EFC52195.1"/>
    </source>
</evidence>
<dbReference type="Proteomes" id="UP000004621">
    <property type="component" value="Unassembled WGS sequence"/>
</dbReference>
<dbReference type="GeneID" id="49970739"/>
<dbReference type="RefSeq" id="WP_003680822.1">
    <property type="nucleotide sequence ID" value="NZ_ACEO02000005.1"/>
</dbReference>
<name>A0A9W5IRA6_NEISU</name>
<comment type="caution">
    <text evidence="2">The sequence shown here is derived from an EMBL/GenBank/DDBJ whole genome shotgun (WGS) entry which is preliminary data.</text>
</comment>
<dbReference type="Pfam" id="PF00550">
    <property type="entry name" value="PP-binding"/>
    <property type="match status" value="1"/>
</dbReference>
<dbReference type="InterPro" id="IPR036736">
    <property type="entry name" value="ACP-like_sf"/>
</dbReference>
<feature type="domain" description="Carrier" evidence="1">
    <location>
        <begin position="2"/>
        <end position="85"/>
    </location>
</feature>
<dbReference type="NCBIfam" id="NF006617">
    <property type="entry name" value="PRK09184.1"/>
    <property type="match status" value="1"/>
</dbReference>
<dbReference type="Gene3D" id="1.10.1200.10">
    <property type="entry name" value="ACP-like"/>
    <property type="match status" value="1"/>
</dbReference>
<organism evidence="2 3">
    <name type="scientific">Neisseria subflava NJ9703</name>
    <dbReference type="NCBI Taxonomy" id="546268"/>
    <lineage>
        <taxon>Bacteria</taxon>
        <taxon>Pseudomonadati</taxon>
        <taxon>Pseudomonadota</taxon>
        <taxon>Betaproteobacteria</taxon>
        <taxon>Neisseriales</taxon>
        <taxon>Neisseriaceae</taxon>
        <taxon>Neisseria</taxon>
    </lineage>
</organism>
<protein>
    <submittedName>
        <fullName evidence="2">Acyl carrier protein</fullName>
    </submittedName>
</protein>
<accession>A0A9W5IRA6</accession>
<dbReference type="AlphaFoldDB" id="A0A9W5IRA6"/>
<evidence type="ECO:0000259" key="1">
    <source>
        <dbReference type="PROSITE" id="PS50075"/>
    </source>
</evidence>
<evidence type="ECO:0000313" key="3">
    <source>
        <dbReference type="Proteomes" id="UP000004621"/>
    </source>
</evidence>
<dbReference type="SUPFAM" id="SSF47336">
    <property type="entry name" value="ACP-like"/>
    <property type="match status" value="1"/>
</dbReference>
<dbReference type="EMBL" id="ACEO02000005">
    <property type="protein sequence ID" value="EFC52195.1"/>
    <property type="molecule type" value="Genomic_DNA"/>
</dbReference>
<reference evidence="2 3" key="1">
    <citation type="submission" date="2010-01" db="EMBL/GenBank/DDBJ databases">
        <authorList>
            <person name="Weinstock G."/>
            <person name="Sodergren E."/>
            <person name="Clifton S."/>
            <person name="Fulton L."/>
            <person name="Fulton B."/>
            <person name="Courtney L."/>
            <person name="Fronick C."/>
            <person name="Harrison M."/>
            <person name="Strong C."/>
            <person name="Farmer C."/>
            <person name="Delahaunty K."/>
            <person name="Markovic C."/>
            <person name="Hall O."/>
            <person name="Minx P."/>
            <person name="Tomlinson C."/>
            <person name="Mitreva M."/>
            <person name="Nelson J."/>
            <person name="Hou S."/>
            <person name="Wollam A."/>
            <person name="Pepin K.H."/>
            <person name="Johnson M."/>
            <person name="Bhonagiri V."/>
            <person name="Nash W.E."/>
            <person name="Warren W."/>
            <person name="Chinwalla A."/>
            <person name="Mardis E.R."/>
            <person name="Wilson R.K."/>
        </authorList>
    </citation>
    <scope>NUCLEOTIDE SEQUENCE [LARGE SCALE GENOMIC DNA]</scope>
    <source>
        <strain evidence="2 3">NJ9703</strain>
    </source>
</reference>
<proteinExistence type="predicted"/>
<gene>
    <name evidence="2" type="ORF">NEISUBOT_04297</name>
</gene>
<sequence length="86" mass="9341">MSNLENQIKQLIIDSLGLEDITVADIGSEDPLFGDDGLGLDSVDALELGLAVQKTFGFQLDGENDNLRENFANVKTLAEFVKSRQA</sequence>